<evidence type="ECO:0000256" key="1">
    <source>
        <dbReference type="ARBA" id="ARBA00004511"/>
    </source>
</evidence>
<dbReference type="GO" id="GO:0034045">
    <property type="term" value="C:phagophore assembly site membrane"/>
    <property type="evidence" value="ECO:0007669"/>
    <property type="project" value="UniProtKB-SubCell"/>
</dbReference>
<sequence>MATAGGYHTINGGEDRPPVHDYPSGPSAVPPDHHHGGGISFSMPAEHNRSSKFHHVADLDKFFTRVYRYHQGNGFFCMMLQECLELVQFAYVVIFSTFLLECVDYDILFANKIPESWREWWERNNITFGFNSTTYGQKVTLSDAVIPTAQCVHNFRPGVILLIIVAAAFWLFRLAKVFSHFLSYSETRRFYRIALKIEDYELVNLTWHEVLQRLLSAQKVHQMCIHKSELTELDIYHRILRVENYLVSMINKQTLPVTLFTPFIGRSTFLSKSYLYNLEFILFRGIGSPFEHNWQLREEYKVYGRRAEVAAQLRRRIAWTALVNFIFCPVVLVWRILYAFFDYADIIKRDPGTLGSRRWSNYSRLNLRHFNELEHELNARLNRAYKPATMYMNIFTSPLVTILAKNVAFIAGSLLAVLIFCTVLDEDVLKVSHMLTTLTVLGVIVAGCRACIPDEHAVFLPENLLSIVISEIHYAPETWKGRAHTTDVRTEFAGLFQYRFSHICEELFSPVVTPFILYFCLREQSLAIVDFFRNFTVDLVGVGDVCSFAEMDVRKHGDPEWTPDSLVEPDRILDSERNRADQGKTELSLIHFKLMNPEWKPPAEAVWFMQKIREQVERGAQQMQTGEGNMQENAVLASLMPLGQRVQGLMCGSMFGGQDFTTGHIEGYARGDLKREEGALSGSGNAGLLNTAMTNSGMEKSSACSPLQLQSSPMELTAADMSFSALFMHELHRKRIRASIYQYGAIGEEQDEPPPPQLAAQSSRHSSRASRNTTEEEGSPLLDFKK</sequence>
<dbReference type="GO" id="GO:0034727">
    <property type="term" value="P:piecemeal microautophagy of the nucleus"/>
    <property type="evidence" value="ECO:0007669"/>
    <property type="project" value="TreeGrafter"/>
</dbReference>
<evidence type="ECO:0000256" key="2">
    <source>
        <dbReference type="ARBA" id="ARBA00006185"/>
    </source>
</evidence>
<dbReference type="EMBL" id="MTYJ01000048">
    <property type="protein sequence ID" value="OQV18515.1"/>
    <property type="molecule type" value="Genomic_DNA"/>
</dbReference>
<comment type="similarity">
    <text evidence="2 10">Belongs to the ATG9 family.</text>
</comment>
<dbReference type="Proteomes" id="UP000192578">
    <property type="component" value="Unassembled WGS sequence"/>
</dbReference>
<evidence type="ECO:0000256" key="11">
    <source>
        <dbReference type="SAM" id="MobiDB-lite"/>
    </source>
</evidence>
<dbReference type="GO" id="GO:0034497">
    <property type="term" value="P:protein localization to phagophore assembly site"/>
    <property type="evidence" value="ECO:0007669"/>
    <property type="project" value="TreeGrafter"/>
</dbReference>
<dbReference type="GO" id="GO:0005776">
    <property type="term" value="C:autophagosome"/>
    <property type="evidence" value="ECO:0007669"/>
    <property type="project" value="TreeGrafter"/>
</dbReference>
<comment type="subcellular location">
    <subcellularLocation>
        <location evidence="1 10">Preautophagosomal structure membrane</location>
        <topology evidence="1 10">Multi-pass membrane protein</topology>
    </subcellularLocation>
</comment>
<evidence type="ECO:0000256" key="7">
    <source>
        <dbReference type="ARBA" id="ARBA00023006"/>
    </source>
</evidence>
<feature type="transmembrane region" description="Helical" evidence="10">
    <location>
        <begin position="321"/>
        <end position="341"/>
    </location>
</feature>
<gene>
    <name evidence="12" type="ORF">BV898_07343</name>
</gene>
<evidence type="ECO:0000256" key="10">
    <source>
        <dbReference type="RuleBase" id="RU364027"/>
    </source>
</evidence>
<dbReference type="Pfam" id="PF04109">
    <property type="entry name" value="ATG9"/>
    <property type="match status" value="1"/>
</dbReference>
<evidence type="ECO:0000313" key="13">
    <source>
        <dbReference type="Proteomes" id="UP000192578"/>
    </source>
</evidence>
<comment type="caution">
    <text evidence="10">Lacks conserved residue(s) required for the propagation of feature annotation.</text>
</comment>
<keyword evidence="4 10" id="KW-0813">Transport</keyword>
<keyword evidence="8 10" id="KW-0445">Lipid transport</keyword>
<feature type="transmembrane region" description="Helical" evidence="10">
    <location>
        <begin position="155"/>
        <end position="172"/>
    </location>
</feature>
<dbReference type="OrthoDB" id="2020634at2759"/>
<evidence type="ECO:0000256" key="4">
    <source>
        <dbReference type="ARBA" id="ARBA00022448"/>
    </source>
</evidence>
<keyword evidence="13" id="KW-1185">Reference proteome</keyword>
<keyword evidence="7 10" id="KW-0072">Autophagy</keyword>
<dbReference type="GO" id="GO:0006869">
    <property type="term" value="P:lipid transport"/>
    <property type="evidence" value="ECO:0007669"/>
    <property type="project" value="UniProtKB-KW"/>
</dbReference>
<accession>A0A1W0WTJ5</accession>
<evidence type="ECO:0000313" key="12">
    <source>
        <dbReference type="EMBL" id="OQV18515.1"/>
    </source>
</evidence>
<dbReference type="PANTHER" id="PTHR13038">
    <property type="entry name" value="APG9 AUTOPHAGY 9"/>
    <property type="match status" value="1"/>
</dbReference>
<dbReference type="AlphaFoldDB" id="A0A1W0WTJ5"/>
<feature type="region of interest" description="Disordered" evidence="11">
    <location>
        <begin position="1"/>
        <end position="28"/>
    </location>
</feature>
<keyword evidence="5 10" id="KW-0812">Transmembrane</keyword>
<evidence type="ECO:0000256" key="9">
    <source>
        <dbReference type="ARBA" id="ARBA00023136"/>
    </source>
</evidence>
<evidence type="ECO:0000256" key="3">
    <source>
        <dbReference type="ARBA" id="ARBA00018074"/>
    </source>
</evidence>
<keyword evidence="6 10" id="KW-1133">Transmembrane helix</keyword>
<protein>
    <recommendedName>
        <fullName evidence="3 10">Autophagy-related protein 9</fullName>
    </recommendedName>
</protein>
<keyword evidence="9 10" id="KW-0472">Membrane</keyword>
<feature type="region of interest" description="Disordered" evidence="11">
    <location>
        <begin position="747"/>
        <end position="786"/>
    </location>
</feature>
<organism evidence="12 13">
    <name type="scientific">Hypsibius exemplaris</name>
    <name type="common">Freshwater tardigrade</name>
    <dbReference type="NCBI Taxonomy" id="2072580"/>
    <lineage>
        <taxon>Eukaryota</taxon>
        <taxon>Metazoa</taxon>
        <taxon>Ecdysozoa</taxon>
        <taxon>Tardigrada</taxon>
        <taxon>Eutardigrada</taxon>
        <taxon>Parachela</taxon>
        <taxon>Hypsibioidea</taxon>
        <taxon>Hypsibiidae</taxon>
        <taxon>Hypsibius</taxon>
    </lineage>
</organism>
<dbReference type="PANTHER" id="PTHR13038:SF10">
    <property type="entry name" value="AUTOPHAGY-RELATED PROTEIN 9"/>
    <property type="match status" value="1"/>
</dbReference>
<dbReference type="GO" id="GO:0061709">
    <property type="term" value="P:reticulophagy"/>
    <property type="evidence" value="ECO:0007669"/>
    <property type="project" value="TreeGrafter"/>
</dbReference>
<comment type="caution">
    <text evidence="12">The sequence shown here is derived from an EMBL/GenBank/DDBJ whole genome shotgun (WGS) entry which is preliminary data.</text>
</comment>
<evidence type="ECO:0000256" key="8">
    <source>
        <dbReference type="ARBA" id="ARBA00023055"/>
    </source>
</evidence>
<dbReference type="GO" id="GO:0000422">
    <property type="term" value="P:autophagy of mitochondrion"/>
    <property type="evidence" value="ECO:0007669"/>
    <property type="project" value="TreeGrafter"/>
</dbReference>
<reference evidence="13" key="1">
    <citation type="submission" date="2017-01" db="EMBL/GenBank/DDBJ databases">
        <title>Comparative genomics of anhydrobiosis in the tardigrade Hypsibius dujardini.</title>
        <authorList>
            <person name="Yoshida Y."/>
            <person name="Koutsovoulos G."/>
            <person name="Laetsch D."/>
            <person name="Stevens L."/>
            <person name="Kumar S."/>
            <person name="Horikawa D."/>
            <person name="Ishino K."/>
            <person name="Komine S."/>
            <person name="Tomita M."/>
            <person name="Blaxter M."/>
            <person name="Arakawa K."/>
        </authorList>
    </citation>
    <scope>NUCLEOTIDE SEQUENCE [LARGE SCALE GENOMIC DNA]</scope>
    <source>
        <strain evidence="13">Z151</strain>
    </source>
</reference>
<evidence type="ECO:0000256" key="5">
    <source>
        <dbReference type="ARBA" id="ARBA00022692"/>
    </source>
</evidence>
<feature type="transmembrane region" description="Helical" evidence="10">
    <location>
        <begin position="402"/>
        <end position="424"/>
    </location>
</feature>
<comment type="function">
    <text evidence="10">Phospholipid scramblase involved in autophagy. Cycles between the preautophagosomal structure/phagophore assembly site (PAS) and the cytoplasmic vesicle pool and supplies membrane for the growing autophagosome. Lipid scramblase activity plays a key role in preautophagosomal structure/phagophore assembly by distributing the phospholipids that arrive through ATG2 from the cytoplasmic to the luminal leaflet of the bilayer, thereby driving autophagosomal membrane expansion.</text>
</comment>
<proteinExistence type="inferred from homology"/>
<evidence type="ECO:0000256" key="6">
    <source>
        <dbReference type="ARBA" id="ARBA00022989"/>
    </source>
</evidence>
<name>A0A1W0WTJ5_HYPEX</name>
<dbReference type="InterPro" id="IPR007241">
    <property type="entry name" value="Autophagy-rel_prot_9"/>
</dbReference>